<dbReference type="Gene3D" id="3.90.1590.10">
    <property type="entry name" value="glutathione-dependent formaldehyde- activating enzyme (gfa)"/>
    <property type="match status" value="1"/>
</dbReference>
<evidence type="ECO:0000256" key="2">
    <source>
        <dbReference type="ARBA" id="ARBA00022723"/>
    </source>
</evidence>
<dbReference type="OrthoDB" id="7186766at2"/>
<protein>
    <submittedName>
        <fullName evidence="6">GFA family protein</fullName>
    </submittedName>
</protein>
<organism evidence="6 7">
    <name type="scientific">Glacieibacterium frigidum</name>
    <dbReference type="NCBI Taxonomy" id="2593303"/>
    <lineage>
        <taxon>Bacteria</taxon>
        <taxon>Pseudomonadati</taxon>
        <taxon>Pseudomonadota</taxon>
        <taxon>Alphaproteobacteria</taxon>
        <taxon>Sphingomonadales</taxon>
        <taxon>Sphingosinicellaceae</taxon>
        <taxon>Glacieibacterium</taxon>
    </lineage>
</organism>
<evidence type="ECO:0000256" key="3">
    <source>
        <dbReference type="ARBA" id="ARBA00022833"/>
    </source>
</evidence>
<keyword evidence="7" id="KW-1185">Reference proteome</keyword>
<keyword evidence="3" id="KW-0862">Zinc</keyword>
<sequence>MQRSGGCQCGAVRYQTEGDALHVTLCHCRDCQRSSGAPMVAWGGFKEEQFKVTQGEAKTVNSSGDAFRSFCGECGTGLYYRNQTVLPGLVDIQVVTYDDPEAFPPMANIQAAERLSWTNSAPGLHDFDRYPGA</sequence>
<dbReference type="Pfam" id="PF04828">
    <property type="entry name" value="GFA"/>
    <property type="match status" value="1"/>
</dbReference>
<evidence type="ECO:0000256" key="4">
    <source>
        <dbReference type="ARBA" id="ARBA00023239"/>
    </source>
</evidence>
<dbReference type="PANTHER" id="PTHR33337:SF40">
    <property type="entry name" value="CENP-V_GFA DOMAIN-CONTAINING PROTEIN-RELATED"/>
    <property type="match status" value="1"/>
</dbReference>
<evidence type="ECO:0000313" key="6">
    <source>
        <dbReference type="EMBL" id="TRW14155.1"/>
    </source>
</evidence>
<comment type="similarity">
    <text evidence="1">Belongs to the Gfa family.</text>
</comment>
<dbReference type="InterPro" id="IPR011057">
    <property type="entry name" value="Mss4-like_sf"/>
</dbReference>
<evidence type="ECO:0000259" key="5">
    <source>
        <dbReference type="PROSITE" id="PS51891"/>
    </source>
</evidence>
<dbReference type="PANTHER" id="PTHR33337">
    <property type="entry name" value="GFA DOMAIN-CONTAINING PROTEIN"/>
    <property type="match status" value="1"/>
</dbReference>
<dbReference type="InterPro" id="IPR006913">
    <property type="entry name" value="CENP-V/GFA"/>
</dbReference>
<dbReference type="EMBL" id="VJWA01000002">
    <property type="protein sequence ID" value="TRW14155.1"/>
    <property type="molecule type" value="Genomic_DNA"/>
</dbReference>
<name>A0A552U7G0_9SPHN</name>
<accession>A0A552U7G0</accession>
<gene>
    <name evidence="6" type="ORF">FMM06_10545</name>
</gene>
<feature type="domain" description="CENP-V/GFA" evidence="5">
    <location>
        <begin position="3"/>
        <end position="118"/>
    </location>
</feature>
<proteinExistence type="inferred from homology"/>
<dbReference type="Proteomes" id="UP000317894">
    <property type="component" value="Unassembled WGS sequence"/>
</dbReference>
<evidence type="ECO:0000313" key="7">
    <source>
        <dbReference type="Proteomes" id="UP000317894"/>
    </source>
</evidence>
<evidence type="ECO:0000256" key="1">
    <source>
        <dbReference type="ARBA" id="ARBA00005495"/>
    </source>
</evidence>
<dbReference type="GO" id="GO:0046872">
    <property type="term" value="F:metal ion binding"/>
    <property type="evidence" value="ECO:0007669"/>
    <property type="project" value="UniProtKB-KW"/>
</dbReference>
<dbReference type="SUPFAM" id="SSF51316">
    <property type="entry name" value="Mss4-like"/>
    <property type="match status" value="1"/>
</dbReference>
<dbReference type="AlphaFoldDB" id="A0A552U7G0"/>
<keyword evidence="2" id="KW-0479">Metal-binding</keyword>
<dbReference type="PROSITE" id="PS51891">
    <property type="entry name" value="CENP_V_GFA"/>
    <property type="match status" value="1"/>
</dbReference>
<comment type="caution">
    <text evidence="6">The sequence shown here is derived from an EMBL/GenBank/DDBJ whole genome shotgun (WGS) entry which is preliminary data.</text>
</comment>
<reference evidence="6 7" key="1">
    <citation type="submission" date="2019-07" db="EMBL/GenBank/DDBJ databases">
        <title>Novel species isolated from glacier.</title>
        <authorList>
            <person name="Liu Q."/>
            <person name="Xin Y.-H."/>
        </authorList>
    </citation>
    <scope>NUCLEOTIDE SEQUENCE [LARGE SCALE GENOMIC DNA]</scope>
    <source>
        <strain evidence="6 7">LB1R16</strain>
    </source>
</reference>
<dbReference type="RefSeq" id="WP_144237361.1">
    <property type="nucleotide sequence ID" value="NZ_VJWA01000002.1"/>
</dbReference>
<keyword evidence="4" id="KW-0456">Lyase</keyword>
<dbReference type="GO" id="GO:0016846">
    <property type="term" value="F:carbon-sulfur lyase activity"/>
    <property type="evidence" value="ECO:0007669"/>
    <property type="project" value="InterPro"/>
</dbReference>